<dbReference type="CDD" id="cd06241">
    <property type="entry name" value="M14-like"/>
    <property type="match status" value="1"/>
</dbReference>
<reference evidence="2 3" key="1">
    <citation type="submission" date="2018-07" db="EMBL/GenBank/DDBJ databases">
        <title>Genome sequencing of Runella.</title>
        <authorList>
            <person name="Baek M.-G."/>
            <person name="Yi H."/>
        </authorList>
    </citation>
    <scope>NUCLEOTIDE SEQUENCE [LARGE SCALE GENOMIC DNA]</scope>
    <source>
        <strain evidence="2 3">HYN0085</strain>
    </source>
</reference>
<keyword evidence="1" id="KW-0732">Signal</keyword>
<dbReference type="EMBL" id="CP030850">
    <property type="protein sequence ID" value="AXE20856.1"/>
    <property type="molecule type" value="Genomic_DNA"/>
</dbReference>
<dbReference type="RefSeq" id="WP_114069617.1">
    <property type="nucleotide sequence ID" value="NZ_CP030850.1"/>
</dbReference>
<feature type="chain" id="PRO_5017062614" description="Zinc carboxypeptidase" evidence="1">
    <location>
        <begin position="17"/>
        <end position="565"/>
    </location>
</feature>
<dbReference type="OrthoDB" id="9767214at2"/>
<dbReference type="KEGG" id="run:DR864_25525"/>
<proteinExistence type="predicted"/>
<feature type="signal peptide" evidence="1">
    <location>
        <begin position="1"/>
        <end position="16"/>
    </location>
</feature>
<dbReference type="Gene3D" id="3.40.630.10">
    <property type="entry name" value="Zn peptidases"/>
    <property type="match status" value="1"/>
</dbReference>
<dbReference type="Proteomes" id="UP000251993">
    <property type="component" value="Chromosome"/>
</dbReference>
<evidence type="ECO:0000313" key="2">
    <source>
        <dbReference type="EMBL" id="AXE20856.1"/>
    </source>
</evidence>
<gene>
    <name evidence="2" type="ORF">DR864_25525</name>
</gene>
<evidence type="ECO:0000313" key="3">
    <source>
        <dbReference type="Proteomes" id="UP000251993"/>
    </source>
</evidence>
<keyword evidence="3" id="KW-1185">Reference proteome</keyword>
<accession>A0A344TQD5</accession>
<protein>
    <recommendedName>
        <fullName evidence="4">Zinc carboxypeptidase</fullName>
    </recommendedName>
</protein>
<name>A0A344TQD5_9BACT</name>
<evidence type="ECO:0008006" key="4">
    <source>
        <dbReference type="Google" id="ProtNLM"/>
    </source>
</evidence>
<sequence length="565" mass="64846">MKKLFLLLLLSNTLFAQITSYEKSKGQETATYDEVIRFYQALDQKYDQATLLEVGTSDIGKPLHLFVLSANKVFKPQADKVTLLINNGIHPGEPEGIDASMMWARELLEKKLLPANVLLCIVPVYNIDGILNRGVSRPNQNGPNSYGFRANSRNYDLNRDFIKTDSKNSESWQKMFQAWKPHIIVDNHTSNGADYQHAVTYFPTQKDKFNPIVSTFFTNEFKPALDAQLSKSGFDPVPYVNAFGSTPETGYSGFNDAPRYSSGYASLFNCETFVVELHMLKDYPTRVKGTYVFMETTLNLSTKHAKTLIANKQKADEAVAAQKSFPLSWKLDRSVADSITFKGFAAKYKPSEVSGLNRLYYERNEPFTKRIPFFDHYVADLTVQKPNAYVLPQSWVRVAELLKINGVTLKSLEKDTEMEVEVYYIEDYKIPQKPYEGHYNHTGVTVRKETQKIQFYKGDYLIATNQKSNRYIIETLEPQGPDSFFAWNFFDSILGQKEHFSAYVFEDIAAEMLRKDAALKQKLEERKKTDEAFAKSGAAQLEFIYRNSPYFEQTYSRYPVYRLVK</sequence>
<dbReference type="AlphaFoldDB" id="A0A344TQD5"/>
<organism evidence="2 3">
    <name type="scientific">Runella rosea</name>
    <dbReference type="NCBI Taxonomy" id="2259595"/>
    <lineage>
        <taxon>Bacteria</taxon>
        <taxon>Pseudomonadati</taxon>
        <taxon>Bacteroidota</taxon>
        <taxon>Cytophagia</taxon>
        <taxon>Cytophagales</taxon>
        <taxon>Spirosomataceae</taxon>
        <taxon>Runella</taxon>
    </lineage>
</organism>
<evidence type="ECO:0000256" key="1">
    <source>
        <dbReference type="SAM" id="SignalP"/>
    </source>
</evidence>
<dbReference type="SUPFAM" id="SSF53187">
    <property type="entry name" value="Zn-dependent exopeptidases"/>
    <property type="match status" value="1"/>
</dbReference>